<dbReference type="AlphaFoldDB" id="A0A814YSV0"/>
<evidence type="ECO:0008006" key="4">
    <source>
        <dbReference type="Google" id="ProtNLM"/>
    </source>
</evidence>
<comment type="caution">
    <text evidence="2">The sequence shown here is derived from an EMBL/GenBank/DDBJ whole genome shotgun (WGS) entry which is preliminary data.</text>
</comment>
<evidence type="ECO:0000313" key="3">
    <source>
        <dbReference type="Proteomes" id="UP000663870"/>
    </source>
</evidence>
<keyword evidence="1" id="KW-0812">Transmembrane</keyword>
<reference evidence="2" key="1">
    <citation type="submission" date="2021-02" db="EMBL/GenBank/DDBJ databases">
        <authorList>
            <person name="Nowell W R."/>
        </authorList>
    </citation>
    <scope>NUCLEOTIDE SEQUENCE</scope>
</reference>
<keyword evidence="1" id="KW-0472">Membrane</keyword>
<protein>
    <recommendedName>
        <fullName evidence="4">G-protein coupled receptors family 1 profile domain-containing protein</fullName>
    </recommendedName>
</protein>
<feature type="transmembrane region" description="Helical" evidence="1">
    <location>
        <begin position="65"/>
        <end position="88"/>
    </location>
</feature>
<evidence type="ECO:0000256" key="1">
    <source>
        <dbReference type="SAM" id="Phobius"/>
    </source>
</evidence>
<dbReference type="Proteomes" id="UP000663870">
    <property type="component" value="Unassembled WGS sequence"/>
</dbReference>
<accession>A0A814YSV0</accession>
<organism evidence="2 3">
    <name type="scientific">Rotaria sordida</name>
    <dbReference type="NCBI Taxonomy" id="392033"/>
    <lineage>
        <taxon>Eukaryota</taxon>
        <taxon>Metazoa</taxon>
        <taxon>Spiralia</taxon>
        <taxon>Gnathifera</taxon>
        <taxon>Rotifera</taxon>
        <taxon>Eurotatoria</taxon>
        <taxon>Bdelloidea</taxon>
        <taxon>Philodinida</taxon>
        <taxon>Philodinidae</taxon>
        <taxon>Rotaria</taxon>
    </lineage>
</organism>
<keyword evidence="3" id="KW-1185">Reference proteome</keyword>
<dbReference type="EMBL" id="CAJNOL010000899">
    <property type="protein sequence ID" value="CAF1233192.1"/>
    <property type="molecule type" value="Genomic_DNA"/>
</dbReference>
<feature type="transmembrane region" description="Helical" evidence="1">
    <location>
        <begin position="108"/>
        <end position="139"/>
    </location>
</feature>
<name>A0A814YSV0_9BILA</name>
<keyword evidence="1" id="KW-1133">Transmembrane helix</keyword>
<dbReference type="Gene3D" id="1.20.1070.10">
    <property type="entry name" value="Rhodopsin 7-helix transmembrane proteins"/>
    <property type="match status" value="1"/>
</dbReference>
<sequence length="172" mass="19739">MELIKYSNSQIDAYTNSLQVWCKLNNYSVFLLPCLSSTYITLASIDRFCSSSHREKLRKLSQVKVSCILIPSILLIWILFSSHVLILFDIMPITVTNPKGCGVPTNFYIFALIIDGYFFAIFNGVIVPLFLAIFGYLIYSNIQQNRRRVVPVWNANCYTYKTDGYTPKYGTK</sequence>
<dbReference type="SUPFAM" id="SSF81321">
    <property type="entry name" value="Family A G protein-coupled receptor-like"/>
    <property type="match status" value="1"/>
</dbReference>
<evidence type="ECO:0000313" key="2">
    <source>
        <dbReference type="EMBL" id="CAF1233192.1"/>
    </source>
</evidence>
<proteinExistence type="predicted"/>
<gene>
    <name evidence="2" type="ORF">JXQ802_LOCUS26060</name>
</gene>